<gene>
    <name evidence="2" type="ORF">PCOR1329_LOCUS6513</name>
</gene>
<evidence type="ECO:0000256" key="1">
    <source>
        <dbReference type="SAM" id="MobiDB-lite"/>
    </source>
</evidence>
<sequence length="260" mass="27162">MALSTGKPPDIDAHFRKRVGEAQRAGAHTRGRKTSRKPTTAPQDDMALRGPAPPAPGPPPRPSQGGGRLRGCGHPMDAGALLGDLEGPRRDGRLPALDRLLQLPRGLRELDPRRLAPALHACLADECPEVRCRSAALVPEALESLHRAAAAPAEAAPPQKAVVASEEAPRGAPLGRAAAAGAQASRHEENWSSLCRRSGTGSRITSGIATSPCARQPGSAWSSTPAPGGPRSASWGGCRARTPAPPRPRWSCGEACWPRQ</sequence>
<feature type="region of interest" description="Disordered" evidence="1">
    <location>
        <begin position="1"/>
        <end position="91"/>
    </location>
</feature>
<feature type="compositionally biased region" description="Pro residues" evidence="1">
    <location>
        <begin position="51"/>
        <end position="62"/>
    </location>
</feature>
<feature type="compositionally biased region" description="Basic and acidic residues" evidence="1">
    <location>
        <begin position="9"/>
        <end position="21"/>
    </location>
</feature>
<feature type="compositionally biased region" description="Basic residues" evidence="1">
    <location>
        <begin position="27"/>
        <end position="36"/>
    </location>
</feature>
<name>A0ABN9PVX9_9DINO</name>
<proteinExistence type="predicted"/>
<protein>
    <submittedName>
        <fullName evidence="2">Uncharacterized protein</fullName>
    </submittedName>
</protein>
<evidence type="ECO:0000313" key="2">
    <source>
        <dbReference type="EMBL" id="CAK0797432.1"/>
    </source>
</evidence>
<feature type="compositionally biased region" description="Low complexity" evidence="1">
    <location>
        <begin position="152"/>
        <end position="184"/>
    </location>
</feature>
<keyword evidence="3" id="KW-1185">Reference proteome</keyword>
<comment type="caution">
    <text evidence="2">The sequence shown here is derived from an EMBL/GenBank/DDBJ whole genome shotgun (WGS) entry which is preliminary data.</text>
</comment>
<feature type="non-terminal residue" evidence="2">
    <location>
        <position position="260"/>
    </location>
</feature>
<accession>A0ABN9PVX9</accession>
<dbReference type="EMBL" id="CAUYUJ010001747">
    <property type="protein sequence ID" value="CAK0797432.1"/>
    <property type="molecule type" value="Genomic_DNA"/>
</dbReference>
<feature type="region of interest" description="Disordered" evidence="1">
    <location>
        <begin position="152"/>
        <end position="260"/>
    </location>
</feature>
<organism evidence="2 3">
    <name type="scientific">Prorocentrum cordatum</name>
    <dbReference type="NCBI Taxonomy" id="2364126"/>
    <lineage>
        <taxon>Eukaryota</taxon>
        <taxon>Sar</taxon>
        <taxon>Alveolata</taxon>
        <taxon>Dinophyceae</taxon>
        <taxon>Prorocentrales</taxon>
        <taxon>Prorocentraceae</taxon>
        <taxon>Prorocentrum</taxon>
    </lineage>
</organism>
<reference evidence="2" key="1">
    <citation type="submission" date="2023-10" db="EMBL/GenBank/DDBJ databases">
        <authorList>
            <person name="Chen Y."/>
            <person name="Shah S."/>
            <person name="Dougan E. K."/>
            <person name="Thang M."/>
            <person name="Chan C."/>
        </authorList>
    </citation>
    <scope>NUCLEOTIDE SEQUENCE [LARGE SCALE GENOMIC DNA]</scope>
</reference>
<feature type="compositionally biased region" description="Polar residues" evidence="1">
    <location>
        <begin position="191"/>
        <end position="209"/>
    </location>
</feature>
<dbReference type="Proteomes" id="UP001189429">
    <property type="component" value="Unassembled WGS sequence"/>
</dbReference>
<evidence type="ECO:0000313" key="3">
    <source>
        <dbReference type="Proteomes" id="UP001189429"/>
    </source>
</evidence>